<dbReference type="SUPFAM" id="SSF48403">
    <property type="entry name" value="Ankyrin repeat"/>
    <property type="match status" value="1"/>
</dbReference>
<gene>
    <name evidence="2" type="ORF">HINF_LOCUS36984</name>
    <name evidence="3" type="ORF">HINF_LOCUS49967</name>
</gene>
<dbReference type="PROSITE" id="PS50088">
    <property type="entry name" value="ANK_REPEAT"/>
    <property type="match status" value="1"/>
</dbReference>
<feature type="repeat" description="ANK" evidence="1">
    <location>
        <begin position="44"/>
        <end position="76"/>
    </location>
</feature>
<keyword evidence="4" id="KW-1185">Reference proteome</keyword>
<dbReference type="SMART" id="SM00248">
    <property type="entry name" value="ANK"/>
    <property type="match status" value="3"/>
</dbReference>
<dbReference type="EMBL" id="CAXDID020000237">
    <property type="protein sequence ID" value="CAL6061976.1"/>
    <property type="molecule type" value="Genomic_DNA"/>
</dbReference>
<organism evidence="2">
    <name type="scientific">Hexamita inflata</name>
    <dbReference type="NCBI Taxonomy" id="28002"/>
    <lineage>
        <taxon>Eukaryota</taxon>
        <taxon>Metamonada</taxon>
        <taxon>Diplomonadida</taxon>
        <taxon>Hexamitidae</taxon>
        <taxon>Hexamitinae</taxon>
        <taxon>Hexamita</taxon>
    </lineage>
</organism>
<name>A0AA86QAH4_9EUKA</name>
<dbReference type="Gene3D" id="1.25.40.20">
    <property type="entry name" value="Ankyrin repeat-containing domain"/>
    <property type="match status" value="1"/>
</dbReference>
<dbReference type="Pfam" id="PF00023">
    <property type="entry name" value="Ank"/>
    <property type="match status" value="1"/>
</dbReference>
<evidence type="ECO:0000313" key="2">
    <source>
        <dbReference type="EMBL" id="CAI9949339.1"/>
    </source>
</evidence>
<sequence length="340" mass="37817">MCMQKSDWFVAAQAGDLATIKKLINKNKGTFDKRESDPANQCFHGFSALHYATIANKVDVVKFLLGHELLLQTQEAASMTCPGFSAKAILKVAGSSNCLQLAILKKHTELITIIVQFLAENEVLRTQFIGQLNQMKQTSLCIAAVCGYEEAAQLISNPLFIKELGLVQGPFSIGAIGACYARLPILQQIHTVFQANIQQMAEMFLFRDAGFKSAVDLASVSNKNEKVAVTEADYAQVLVLTQDLTSQAFRWARSNKFELTTAFLLGKSIESYFGAEFEAEMQLIDATKKNDTEENLKKMKESKRTTKVEELKETDSKKVVKQTLLPIDIEKTEVKPETKE</sequence>
<dbReference type="EMBL" id="CATOUU010000796">
    <property type="protein sequence ID" value="CAI9949339.1"/>
    <property type="molecule type" value="Genomic_DNA"/>
</dbReference>
<keyword evidence="1" id="KW-0040">ANK repeat</keyword>
<evidence type="ECO:0000256" key="1">
    <source>
        <dbReference type="PROSITE-ProRule" id="PRU00023"/>
    </source>
</evidence>
<reference evidence="2" key="1">
    <citation type="submission" date="2023-06" db="EMBL/GenBank/DDBJ databases">
        <authorList>
            <person name="Kurt Z."/>
        </authorList>
    </citation>
    <scope>NUCLEOTIDE SEQUENCE</scope>
</reference>
<dbReference type="Proteomes" id="UP001642409">
    <property type="component" value="Unassembled WGS sequence"/>
</dbReference>
<accession>A0AA86QAH4</accession>
<proteinExistence type="predicted"/>
<dbReference type="InterPro" id="IPR002110">
    <property type="entry name" value="Ankyrin_rpt"/>
</dbReference>
<evidence type="ECO:0000313" key="4">
    <source>
        <dbReference type="Proteomes" id="UP001642409"/>
    </source>
</evidence>
<reference evidence="3 4" key="2">
    <citation type="submission" date="2024-07" db="EMBL/GenBank/DDBJ databases">
        <authorList>
            <person name="Akdeniz Z."/>
        </authorList>
    </citation>
    <scope>NUCLEOTIDE SEQUENCE [LARGE SCALE GENOMIC DNA]</scope>
</reference>
<dbReference type="InterPro" id="IPR036770">
    <property type="entry name" value="Ankyrin_rpt-contain_sf"/>
</dbReference>
<protein>
    <submittedName>
        <fullName evidence="2">Ankyrin repeat protein 1</fullName>
    </submittedName>
    <submittedName>
        <fullName evidence="3">Ankyrin_repeat protein 1</fullName>
    </submittedName>
</protein>
<evidence type="ECO:0000313" key="3">
    <source>
        <dbReference type="EMBL" id="CAL6061976.1"/>
    </source>
</evidence>
<dbReference type="AlphaFoldDB" id="A0AA86QAH4"/>
<dbReference type="PROSITE" id="PS50297">
    <property type="entry name" value="ANK_REP_REGION"/>
    <property type="match status" value="1"/>
</dbReference>
<comment type="caution">
    <text evidence="2">The sequence shown here is derived from an EMBL/GenBank/DDBJ whole genome shotgun (WGS) entry which is preliminary data.</text>
</comment>